<keyword evidence="1" id="KW-0472">Membrane</keyword>
<keyword evidence="1" id="KW-0812">Transmembrane</keyword>
<feature type="transmembrane region" description="Helical" evidence="1">
    <location>
        <begin position="24"/>
        <end position="45"/>
    </location>
</feature>
<proteinExistence type="predicted"/>
<accession>R7QMD2</accession>
<dbReference type="Gramene" id="CDF38636">
    <property type="protein sequence ID" value="CDF38636"/>
    <property type="gene ID" value="CHC_T00006441001"/>
</dbReference>
<dbReference type="KEGG" id="ccp:CHC_T00006441001"/>
<keyword evidence="1" id="KW-1133">Transmembrane helix</keyword>
<reference evidence="3" key="1">
    <citation type="journal article" date="2013" name="Proc. Natl. Acad. Sci. U.S.A.">
        <title>Genome structure and metabolic features in the red seaweed Chondrus crispus shed light on evolution of the Archaeplastida.</title>
        <authorList>
            <person name="Collen J."/>
            <person name="Porcel B."/>
            <person name="Carre W."/>
            <person name="Ball S.G."/>
            <person name="Chaparro C."/>
            <person name="Tonon T."/>
            <person name="Barbeyron T."/>
            <person name="Michel G."/>
            <person name="Noel B."/>
            <person name="Valentin K."/>
            <person name="Elias M."/>
            <person name="Artiguenave F."/>
            <person name="Arun A."/>
            <person name="Aury J.M."/>
            <person name="Barbosa-Neto J.F."/>
            <person name="Bothwell J.H."/>
            <person name="Bouget F.Y."/>
            <person name="Brillet L."/>
            <person name="Cabello-Hurtado F."/>
            <person name="Capella-Gutierrez S."/>
            <person name="Charrier B."/>
            <person name="Cladiere L."/>
            <person name="Cock J.M."/>
            <person name="Coelho S.M."/>
            <person name="Colleoni C."/>
            <person name="Czjzek M."/>
            <person name="Da Silva C."/>
            <person name="Delage L."/>
            <person name="Denoeud F."/>
            <person name="Deschamps P."/>
            <person name="Dittami S.M."/>
            <person name="Gabaldon T."/>
            <person name="Gachon C.M."/>
            <person name="Groisillier A."/>
            <person name="Herve C."/>
            <person name="Jabbari K."/>
            <person name="Katinka M."/>
            <person name="Kloareg B."/>
            <person name="Kowalczyk N."/>
            <person name="Labadie K."/>
            <person name="Leblanc C."/>
            <person name="Lopez P.J."/>
            <person name="McLachlan D.H."/>
            <person name="Meslet-Cladiere L."/>
            <person name="Moustafa A."/>
            <person name="Nehr Z."/>
            <person name="Nyvall Collen P."/>
            <person name="Panaud O."/>
            <person name="Partensky F."/>
            <person name="Poulain J."/>
            <person name="Rensing S.A."/>
            <person name="Rousvoal S."/>
            <person name="Samson G."/>
            <person name="Symeonidi A."/>
            <person name="Weissenbach J."/>
            <person name="Zambounis A."/>
            <person name="Wincker P."/>
            <person name="Boyen C."/>
        </authorList>
    </citation>
    <scope>NUCLEOTIDE SEQUENCE [LARGE SCALE GENOMIC DNA]</scope>
    <source>
        <strain evidence="3">cv. Stackhouse</strain>
    </source>
</reference>
<evidence type="ECO:0000256" key="1">
    <source>
        <dbReference type="SAM" id="Phobius"/>
    </source>
</evidence>
<sequence>MSPEVSVLPSHTPARLQRILQANALLLALHAFALMAVAPSLASLLNLPSPTIVRIIGFVLALAAALLFSLALRQPFSTRTAALVAVADALAAIVVALFAARNSLLHTLEGISTAVVGVAYACFAITLAIVVTKSHRGYQQPEVIAV</sequence>
<protein>
    <submittedName>
        <fullName evidence="2">Uncharacterized protein</fullName>
    </submittedName>
</protein>
<dbReference type="GeneID" id="17326250"/>
<evidence type="ECO:0000313" key="2">
    <source>
        <dbReference type="EMBL" id="CDF38636.1"/>
    </source>
</evidence>
<feature type="transmembrane region" description="Helical" evidence="1">
    <location>
        <begin position="51"/>
        <end position="72"/>
    </location>
</feature>
<feature type="transmembrane region" description="Helical" evidence="1">
    <location>
        <begin position="81"/>
        <end position="99"/>
    </location>
</feature>
<dbReference type="AlphaFoldDB" id="R7QMD2"/>
<dbReference type="EMBL" id="HG001949">
    <property type="protein sequence ID" value="CDF38636.1"/>
    <property type="molecule type" value="Genomic_DNA"/>
</dbReference>
<dbReference type="Proteomes" id="UP000012073">
    <property type="component" value="Unassembled WGS sequence"/>
</dbReference>
<organism evidence="2 3">
    <name type="scientific">Chondrus crispus</name>
    <name type="common">Carrageen Irish moss</name>
    <name type="synonym">Polymorpha crispa</name>
    <dbReference type="NCBI Taxonomy" id="2769"/>
    <lineage>
        <taxon>Eukaryota</taxon>
        <taxon>Rhodophyta</taxon>
        <taxon>Florideophyceae</taxon>
        <taxon>Rhodymeniophycidae</taxon>
        <taxon>Gigartinales</taxon>
        <taxon>Gigartinaceae</taxon>
        <taxon>Chondrus</taxon>
    </lineage>
</organism>
<keyword evidence="3" id="KW-1185">Reference proteome</keyword>
<gene>
    <name evidence="2" type="ORF">CHC_T00006441001</name>
</gene>
<evidence type="ECO:0000313" key="3">
    <source>
        <dbReference type="Proteomes" id="UP000012073"/>
    </source>
</evidence>
<dbReference type="RefSeq" id="XP_005718541.1">
    <property type="nucleotide sequence ID" value="XM_005718484.1"/>
</dbReference>
<feature type="transmembrane region" description="Helical" evidence="1">
    <location>
        <begin position="111"/>
        <end position="131"/>
    </location>
</feature>
<name>R7QMD2_CHOCR</name>